<dbReference type="InterPro" id="IPR036879">
    <property type="entry name" value="TF_MADSbox_sf"/>
</dbReference>
<evidence type="ECO:0000313" key="2">
    <source>
        <dbReference type="EMBL" id="KAG8482770.1"/>
    </source>
</evidence>
<comment type="caution">
    <text evidence="2">The sequence shown here is derived from an EMBL/GenBank/DDBJ whole genome shotgun (WGS) entry which is preliminary data.</text>
</comment>
<keyword evidence="3" id="KW-1185">Reference proteome</keyword>
<dbReference type="Gene3D" id="3.40.1810.10">
    <property type="entry name" value="Transcription factor, MADS-box"/>
    <property type="match status" value="1"/>
</dbReference>
<dbReference type="Proteomes" id="UP000701853">
    <property type="component" value="Chromosome 9"/>
</dbReference>
<organism evidence="2 3">
    <name type="scientific">Gossypium anomalum</name>
    <dbReference type="NCBI Taxonomy" id="47600"/>
    <lineage>
        <taxon>Eukaryota</taxon>
        <taxon>Viridiplantae</taxon>
        <taxon>Streptophyta</taxon>
        <taxon>Embryophyta</taxon>
        <taxon>Tracheophyta</taxon>
        <taxon>Spermatophyta</taxon>
        <taxon>Magnoliopsida</taxon>
        <taxon>eudicotyledons</taxon>
        <taxon>Gunneridae</taxon>
        <taxon>Pentapetalae</taxon>
        <taxon>rosids</taxon>
        <taxon>malvids</taxon>
        <taxon>Malvales</taxon>
        <taxon>Malvaceae</taxon>
        <taxon>Malvoideae</taxon>
        <taxon>Gossypium</taxon>
    </lineage>
</organism>
<accession>A0A8J5YUG2</accession>
<sequence>MELTTLYSAEACLVIYSPDEQPPVVWPSHDEVQRLIEKFYQAPEFERIKKMMNLETYMKEKISKLQDQLKKMNRKNMELEAGKFMLQIHQGNSSNTTACGTTAAAAFTTEDLEIGNCFLVVLKGRSISVLGNSNIMKGDALELPPDGGLGSLKKRREYYQRFPSSSATPAQGYVPLPPPYQSPATTDQIGDAKAMVRGGASSSISSGGGASRTTIWWCWRPKPCTSPPLQGPSFGASSSVVAEKGPLRHPFSEGCQEPSGGSSSASPFMIFEFPNTDIDLPEGDNLVLFGVWRSRCGARTLPFRTTRKQLPCKSSVVKAAAAAAAVVPQAVVFELLP</sequence>
<keyword evidence="1" id="KW-0175">Coiled coil</keyword>
<dbReference type="GO" id="GO:0003677">
    <property type="term" value="F:DNA binding"/>
    <property type="evidence" value="ECO:0007669"/>
    <property type="project" value="InterPro"/>
</dbReference>
<feature type="coiled-coil region" evidence="1">
    <location>
        <begin position="55"/>
        <end position="82"/>
    </location>
</feature>
<proteinExistence type="predicted"/>
<protein>
    <submittedName>
        <fullName evidence="2">Uncharacterized protein</fullName>
    </submittedName>
</protein>
<dbReference type="OrthoDB" id="976893at2759"/>
<dbReference type="EMBL" id="JAHUZN010000009">
    <property type="protein sequence ID" value="KAG8482770.1"/>
    <property type="molecule type" value="Genomic_DNA"/>
</dbReference>
<dbReference type="AlphaFoldDB" id="A0A8J5YUG2"/>
<reference evidence="2 3" key="1">
    <citation type="journal article" date="2021" name="bioRxiv">
        <title>The Gossypium anomalum genome as a resource for cotton improvement and evolutionary analysis of hybrid incompatibility.</title>
        <authorList>
            <person name="Grover C.E."/>
            <person name="Yuan D."/>
            <person name="Arick M.A."/>
            <person name="Miller E.R."/>
            <person name="Hu G."/>
            <person name="Peterson D.G."/>
            <person name="Wendel J.F."/>
            <person name="Udall J.A."/>
        </authorList>
    </citation>
    <scope>NUCLEOTIDE SEQUENCE [LARGE SCALE GENOMIC DNA]</scope>
    <source>
        <strain evidence="2">JFW-Udall</strain>
        <tissue evidence="2">Leaf</tissue>
    </source>
</reference>
<name>A0A8J5YUG2_9ROSI</name>
<dbReference type="GO" id="GO:0046983">
    <property type="term" value="F:protein dimerization activity"/>
    <property type="evidence" value="ECO:0007669"/>
    <property type="project" value="InterPro"/>
</dbReference>
<dbReference type="SUPFAM" id="SSF55455">
    <property type="entry name" value="SRF-like"/>
    <property type="match status" value="1"/>
</dbReference>
<gene>
    <name evidence="2" type="ORF">CXB51_024395</name>
</gene>
<evidence type="ECO:0000313" key="3">
    <source>
        <dbReference type="Proteomes" id="UP000701853"/>
    </source>
</evidence>
<evidence type="ECO:0000256" key="1">
    <source>
        <dbReference type="SAM" id="Coils"/>
    </source>
</evidence>